<dbReference type="EMBL" id="UYRR01002315">
    <property type="protein sequence ID" value="VDK19456.1"/>
    <property type="molecule type" value="Genomic_DNA"/>
</dbReference>
<evidence type="ECO:0000256" key="1">
    <source>
        <dbReference type="ARBA" id="ARBA00022734"/>
    </source>
</evidence>
<accession>A0A0M3J3E5</accession>
<evidence type="ECO:0000259" key="3">
    <source>
        <dbReference type="PROSITE" id="PS51304"/>
    </source>
</evidence>
<dbReference type="InterPro" id="IPR013320">
    <property type="entry name" value="ConA-like_dom_sf"/>
</dbReference>
<name>A0A0M3J3E5_ANISI</name>
<evidence type="ECO:0000256" key="2">
    <source>
        <dbReference type="RuleBase" id="RU102079"/>
    </source>
</evidence>
<sequence>MFLNTPDSIQVFYDGERIYTFKHRTRNPKMDYHSLVVSGDLEVESIEFDV</sequence>
<dbReference type="InterPro" id="IPR001079">
    <property type="entry name" value="Galectin_CRD"/>
</dbReference>
<evidence type="ECO:0000313" key="6">
    <source>
        <dbReference type="WBParaSite" id="ASIM_0000205801-mRNA-1"/>
    </source>
</evidence>
<dbReference type="AlphaFoldDB" id="A0A0M3J3E5"/>
<dbReference type="SUPFAM" id="SSF49899">
    <property type="entry name" value="Concanavalin A-like lectins/glucanases"/>
    <property type="match status" value="1"/>
</dbReference>
<organism evidence="6">
    <name type="scientific">Anisakis simplex</name>
    <name type="common">Herring worm</name>
    <dbReference type="NCBI Taxonomy" id="6269"/>
    <lineage>
        <taxon>Eukaryota</taxon>
        <taxon>Metazoa</taxon>
        <taxon>Ecdysozoa</taxon>
        <taxon>Nematoda</taxon>
        <taxon>Chromadorea</taxon>
        <taxon>Rhabditida</taxon>
        <taxon>Spirurina</taxon>
        <taxon>Ascaridomorpha</taxon>
        <taxon>Ascaridoidea</taxon>
        <taxon>Anisakidae</taxon>
        <taxon>Anisakis</taxon>
        <taxon>Anisakis simplex complex</taxon>
    </lineage>
</organism>
<gene>
    <name evidence="4" type="ORF">ASIM_LOCUS1927</name>
</gene>
<keyword evidence="5" id="KW-1185">Reference proteome</keyword>
<reference evidence="6" key="1">
    <citation type="submission" date="2017-02" db="UniProtKB">
        <authorList>
            <consortium name="WormBaseParasite"/>
        </authorList>
    </citation>
    <scope>IDENTIFICATION</scope>
</reference>
<feature type="domain" description="Galectin" evidence="3">
    <location>
        <begin position="1"/>
        <end position="49"/>
    </location>
</feature>
<dbReference type="GO" id="GO:0030246">
    <property type="term" value="F:carbohydrate binding"/>
    <property type="evidence" value="ECO:0007669"/>
    <property type="project" value="UniProtKB-UniRule"/>
</dbReference>
<reference evidence="4 5" key="2">
    <citation type="submission" date="2018-11" db="EMBL/GenBank/DDBJ databases">
        <authorList>
            <consortium name="Pathogen Informatics"/>
        </authorList>
    </citation>
    <scope>NUCLEOTIDE SEQUENCE [LARGE SCALE GENOMIC DNA]</scope>
</reference>
<dbReference type="OrthoDB" id="6251307at2759"/>
<protein>
    <recommendedName>
        <fullName evidence="2">Galectin</fullName>
    </recommendedName>
</protein>
<dbReference type="Gene3D" id="2.60.120.200">
    <property type="match status" value="1"/>
</dbReference>
<dbReference type="PROSITE" id="PS51304">
    <property type="entry name" value="GALECTIN"/>
    <property type="match status" value="1"/>
</dbReference>
<dbReference type="Pfam" id="PF00337">
    <property type="entry name" value="Gal-bind_lectin"/>
    <property type="match status" value="1"/>
</dbReference>
<dbReference type="WBParaSite" id="ASIM_0000205801-mRNA-1">
    <property type="protein sequence ID" value="ASIM_0000205801-mRNA-1"/>
    <property type="gene ID" value="ASIM_0000205801"/>
</dbReference>
<keyword evidence="1 2" id="KW-0430">Lectin</keyword>
<proteinExistence type="predicted"/>
<evidence type="ECO:0000313" key="4">
    <source>
        <dbReference type="EMBL" id="VDK19456.1"/>
    </source>
</evidence>
<evidence type="ECO:0000313" key="5">
    <source>
        <dbReference type="Proteomes" id="UP000267096"/>
    </source>
</evidence>
<dbReference type="Proteomes" id="UP000267096">
    <property type="component" value="Unassembled WGS sequence"/>
</dbReference>